<dbReference type="Proteomes" id="UP000800036">
    <property type="component" value="Unassembled WGS sequence"/>
</dbReference>
<evidence type="ECO:0000313" key="4">
    <source>
        <dbReference type="Proteomes" id="UP000800036"/>
    </source>
</evidence>
<feature type="region of interest" description="Disordered" evidence="1">
    <location>
        <begin position="1"/>
        <end position="25"/>
    </location>
</feature>
<dbReference type="PANTHER" id="PTHR34315:SF1">
    <property type="entry name" value="INTRADIOL RING-CLEAVAGE DIOXYGENASES DOMAIN-CONTAINING PROTEIN-RELATED"/>
    <property type="match status" value="1"/>
</dbReference>
<evidence type="ECO:0000313" key="3">
    <source>
        <dbReference type="EMBL" id="KAF1970496.1"/>
    </source>
</evidence>
<evidence type="ECO:0000259" key="2">
    <source>
        <dbReference type="Pfam" id="PF00775"/>
    </source>
</evidence>
<gene>
    <name evidence="3" type="ORF">BU23DRAFT_473880</name>
</gene>
<dbReference type="OrthoDB" id="121380at2759"/>
<dbReference type="AlphaFoldDB" id="A0A6A5V662"/>
<dbReference type="CDD" id="cd03457">
    <property type="entry name" value="intradiol_dioxygenase_like"/>
    <property type="match status" value="1"/>
</dbReference>
<feature type="region of interest" description="Disordered" evidence="1">
    <location>
        <begin position="334"/>
        <end position="366"/>
    </location>
</feature>
<proteinExistence type="predicted"/>
<feature type="domain" description="Intradiol ring-cleavage dioxygenases" evidence="2">
    <location>
        <begin position="132"/>
        <end position="224"/>
    </location>
</feature>
<dbReference type="GO" id="GO:0008199">
    <property type="term" value="F:ferric iron binding"/>
    <property type="evidence" value="ECO:0007669"/>
    <property type="project" value="InterPro"/>
</dbReference>
<evidence type="ECO:0000256" key="1">
    <source>
        <dbReference type="SAM" id="MobiDB-lite"/>
    </source>
</evidence>
<dbReference type="InterPro" id="IPR015889">
    <property type="entry name" value="Intradiol_dOase_core"/>
</dbReference>
<organism evidence="3 4">
    <name type="scientific">Bimuria novae-zelandiae CBS 107.79</name>
    <dbReference type="NCBI Taxonomy" id="1447943"/>
    <lineage>
        <taxon>Eukaryota</taxon>
        <taxon>Fungi</taxon>
        <taxon>Dikarya</taxon>
        <taxon>Ascomycota</taxon>
        <taxon>Pezizomycotina</taxon>
        <taxon>Dothideomycetes</taxon>
        <taxon>Pleosporomycetidae</taxon>
        <taxon>Pleosporales</taxon>
        <taxon>Massarineae</taxon>
        <taxon>Didymosphaeriaceae</taxon>
        <taxon>Bimuria</taxon>
    </lineage>
</organism>
<dbReference type="Pfam" id="PF00775">
    <property type="entry name" value="Dioxygenase_C"/>
    <property type="match status" value="1"/>
</dbReference>
<dbReference type="SUPFAM" id="SSF49482">
    <property type="entry name" value="Aromatic compound dioxygenase"/>
    <property type="match status" value="1"/>
</dbReference>
<dbReference type="PANTHER" id="PTHR34315">
    <property type="match status" value="1"/>
</dbReference>
<feature type="compositionally biased region" description="Low complexity" evidence="1">
    <location>
        <begin position="335"/>
        <end position="350"/>
    </location>
</feature>
<reference evidence="3" key="1">
    <citation type="journal article" date="2020" name="Stud. Mycol.">
        <title>101 Dothideomycetes genomes: a test case for predicting lifestyles and emergence of pathogens.</title>
        <authorList>
            <person name="Haridas S."/>
            <person name="Albert R."/>
            <person name="Binder M."/>
            <person name="Bloem J."/>
            <person name="Labutti K."/>
            <person name="Salamov A."/>
            <person name="Andreopoulos B."/>
            <person name="Baker S."/>
            <person name="Barry K."/>
            <person name="Bills G."/>
            <person name="Bluhm B."/>
            <person name="Cannon C."/>
            <person name="Castanera R."/>
            <person name="Culley D."/>
            <person name="Daum C."/>
            <person name="Ezra D."/>
            <person name="Gonzalez J."/>
            <person name="Henrissat B."/>
            <person name="Kuo A."/>
            <person name="Liang C."/>
            <person name="Lipzen A."/>
            <person name="Lutzoni F."/>
            <person name="Magnuson J."/>
            <person name="Mondo S."/>
            <person name="Nolan M."/>
            <person name="Ohm R."/>
            <person name="Pangilinan J."/>
            <person name="Park H.-J."/>
            <person name="Ramirez L."/>
            <person name="Alfaro M."/>
            <person name="Sun H."/>
            <person name="Tritt A."/>
            <person name="Yoshinaga Y."/>
            <person name="Zwiers L.-H."/>
            <person name="Turgeon B."/>
            <person name="Goodwin S."/>
            <person name="Spatafora J."/>
            <person name="Crous P."/>
            <person name="Grigoriev I."/>
        </authorList>
    </citation>
    <scope>NUCLEOTIDE SEQUENCE</scope>
    <source>
        <strain evidence="3">CBS 107.79</strain>
    </source>
</reference>
<accession>A0A6A5V662</accession>
<dbReference type="Gene3D" id="2.60.130.10">
    <property type="entry name" value="Aromatic compound dioxygenase"/>
    <property type="match status" value="1"/>
</dbReference>
<sequence>MLAAALAQQGLAHPGQSEAETRREMQERAEYLSTHRTLADCAEKLEARGNDALLQARRSAKLESLRKKRSISLDKPLLKARSFDDVLNTDHHSNLTVIPETADPAILFTGNASCILTPETTEGPYWVSGELVREDIVEGQTGVPLTLDIQVVDVNTCEPVPQIYTEIWHANSTGVYSGVINPSNGNPNDATNIDNTAFRGIQQTDDDGVVTFDTLFPGHYTNRTTHIHVLTHIDATVLPNNTVAGGTISHVGQLYFDQSLIDLVEKEEPYTTNQQVLLTNAKDSLFSEEAANVDPVVEYVLLGDDISEGVFGWIAFGMDTTFSRNVTPAVYLTENGGVENPNSGNGSGPLPSGPDPTAQPSSTPAA</sequence>
<protein>
    <submittedName>
        <fullName evidence="3">Putative extracellular dioxygenase</fullName>
    </submittedName>
</protein>
<keyword evidence="4" id="KW-1185">Reference proteome</keyword>
<dbReference type="InterPro" id="IPR000627">
    <property type="entry name" value="Intradiol_dOase_C"/>
</dbReference>
<keyword evidence="3" id="KW-0223">Dioxygenase</keyword>
<feature type="compositionally biased region" description="Low complexity" evidence="1">
    <location>
        <begin position="1"/>
        <end position="12"/>
    </location>
</feature>
<dbReference type="GO" id="GO:0016702">
    <property type="term" value="F:oxidoreductase activity, acting on single donors with incorporation of molecular oxygen, incorporation of two atoms of oxygen"/>
    <property type="evidence" value="ECO:0007669"/>
    <property type="project" value="InterPro"/>
</dbReference>
<keyword evidence="3" id="KW-0560">Oxidoreductase</keyword>
<dbReference type="EMBL" id="ML976700">
    <property type="protein sequence ID" value="KAF1970496.1"/>
    <property type="molecule type" value="Genomic_DNA"/>
</dbReference>
<name>A0A6A5V662_9PLEO</name>